<accession>A0A0F9PQW1</accession>
<dbReference type="AlphaFoldDB" id="A0A0F9PQW1"/>
<gene>
    <name evidence="3" type="ORF">LCGC14_0812320</name>
</gene>
<feature type="domain" description="TOTE conflict system primase" evidence="2">
    <location>
        <begin position="32"/>
        <end position="155"/>
    </location>
</feature>
<feature type="domain" description="Primase C-terminal 1" evidence="1">
    <location>
        <begin position="209"/>
        <end position="268"/>
    </location>
</feature>
<name>A0A0F9PQW1_9ZZZZ</name>
<reference evidence="3" key="1">
    <citation type="journal article" date="2015" name="Nature">
        <title>Complex archaea that bridge the gap between prokaryotes and eukaryotes.</title>
        <authorList>
            <person name="Spang A."/>
            <person name="Saw J.H."/>
            <person name="Jorgensen S.L."/>
            <person name="Zaremba-Niedzwiedzka K."/>
            <person name="Martijn J."/>
            <person name="Lind A.E."/>
            <person name="van Eijk R."/>
            <person name="Schleper C."/>
            <person name="Guy L."/>
            <person name="Ettema T.J."/>
        </authorList>
    </citation>
    <scope>NUCLEOTIDE SEQUENCE</scope>
</reference>
<dbReference type="Pfam" id="PF22548">
    <property type="entry name" value="AEP-TOTE"/>
    <property type="match status" value="1"/>
</dbReference>
<dbReference type="InterPro" id="IPR014820">
    <property type="entry name" value="PriCT_1"/>
</dbReference>
<comment type="caution">
    <text evidence="3">The sequence shown here is derived from an EMBL/GenBank/DDBJ whole genome shotgun (WGS) entry which is preliminary data.</text>
</comment>
<organism evidence="3">
    <name type="scientific">marine sediment metagenome</name>
    <dbReference type="NCBI Taxonomy" id="412755"/>
    <lineage>
        <taxon>unclassified sequences</taxon>
        <taxon>metagenomes</taxon>
        <taxon>ecological metagenomes</taxon>
    </lineage>
</organism>
<evidence type="ECO:0000259" key="1">
    <source>
        <dbReference type="Pfam" id="PF08708"/>
    </source>
</evidence>
<dbReference type="EMBL" id="LAZR01002241">
    <property type="protein sequence ID" value="KKN32609.1"/>
    <property type="molecule type" value="Genomic_DNA"/>
</dbReference>
<evidence type="ECO:0000313" key="3">
    <source>
        <dbReference type="EMBL" id="KKN32609.1"/>
    </source>
</evidence>
<sequence length="495" mass="56618">MDTLKGFSELFVGGSQAHGEWDVNHEARTIREPATTSDYEAHLEGKMGLGLIPIRLDGSCRFGAIDIDINTIDHQGLLREVLRRHLPLSVCRSKSGGAHLYLFIKEPGLMANQVQALLKRWASLLGHPGSEIFPKQVKVNKRSLGNWINLPYFNAKKSIRYALASSGALTIEEFLASIRFFDPDLSDIDETQNTKTSEMPPCLQTLIQIGLPEGQRNQGLFNFAVFYRKSNPNEWEERILQHNSSYVKPPLSYREVQSIIKSVGSIKYQYLCEQEPIASRCNKAVCVTLKYGVSHMPWQEAGSYDEFLCANLRKLLTDPPKYILEVCGHDIILDSEEFFKFPRFRMRVAEILDLMLAPMKQPRWEHNIKKLLATKKDVEAPEDVTQLGHVMVRFQEFLTLRERAQGLEDIIRGIPVTQGDRILFRGSDLRRFLFIHRINMTDMGKVYLMLKEEGCTQVRIRVAGKHLKLWGYPVARVNEQTEDFPKPAGDTKEEL</sequence>
<dbReference type="InterPro" id="IPR054347">
    <property type="entry name" value="TOTE_primase"/>
</dbReference>
<evidence type="ECO:0000259" key="2">
    <source>
        <dbReference type="Pfam" id="PF22548"/>
    </source>
</evidence>
<dbReference type="Pfam" id="PF08708">
    <property type="entry name" value="PriCT_1"/>
    <property type="match status" value="1"/>
</dbReference>
<proteinExistence type="predicted"/>
<protein>
    <submittedName>
        <fullName evidence="3">Uncharacterized protein</fullName>
    </submittedName>
</protein>